<dbReference type="EMBL" id="CP009571">
    <property type="protein sequence ID" value="AIT05977.1"/>
    <property type="molecule type" value="Genomic_DNA"/>
</dbReference>
<dbReference type="RefSeq" id="WP_038660633.1">
    <property type="nucleotide sequence ID" value="NZ_CP009571.1"/>
</dbReference>
<evidence type="ECO:0000313" key="1">
    <source>
        <dbReference type="EMBL" id="AIT05977.1"/>
    </source>
</evidence>
<reference evidence="1 2" key="1">
    <citation type="submission" date="2014-09" db="EMBL/GenBank/DDBJ databases">
        <title>Using Illumina technology Improving SMRT sequencing Genome Assembly by RASTools.</title>
        <authorList>
            <person name="Zhou Y."/>
            <person name="Ma T."/>
            <person name="Liu T."/>
        </authorList>
    </citation>
    <scope>NUCLEOTIDE SEQUENCE [LARGE SCALE GENOMIC DNA]</scope>
    <source>
        <strain evidence="1 2">ATCC 55669</strain>
    </source>
</reference>
<sequence length="64" mass="6630">MTTPYNTPSSVSHEHGEIIVDGPDGVAVSLTPEAALITAGRLETEAIDALIERGRTVTTKPADG</sequence>
<gene>
    <name evidence="1" type="ORF">MC45_05705</name>
</gene>
<accession>A0A097EEI2</accession>
<dbReference type="HOGENOM" id="CLU_2865536_0_0_5"/>
<evidence type="ECO:0000313" key="2">
    <source>
        <dbReference type="Proteomes" id="UP000033200"/>
    </source>
</evidence>
<organism evidence="1 2">
    <name type="scientific">Sphingomonas taxi</name>
    <dbReference type="NCBI Taxonomy" id="1549858"/>
    <lineage>
        <taxon>Bacteria</taxon>
        <taxon>Pseudomonadati</taxon>
        <taxon>Pseudomonadota</taxon>
        <taxon>Alphaproteobacteria</taxon>
        <taxon>Sphingomonadales</taxon>
        <taxon>Sphingomonadaceae</taxon>
        <taxon>Sphingomonas</taxon>
    </lineage>
</organism>
<protein>
    <submittedName>
        <fullName evidence="1">Uncharacterized protein</fullName>
    </submittedName>
</protein>
<dbReference type="Proteomes" id="UP000033200">
    <property type="component" value="Chromosome"/>
</dbReference>
<dbReference type="KEGG" id="stax:MC45_05705"/>
<dbReference type="AlphaFoldDB" id="A0A097EEI2"/>
<dbReference type="STRING" id="1549858.MC45_05705"/>
<dbReference type="eggNOG" id="ENOG5031TIK">
    <property type="taxonomic scope" value="Bacteria"/>
</dbReference>
<proteinExistence type="predicted"/>
<keyword evidence="2" id="KW-1185">Reference proteome</keyword>
<name>A0A097EEI2_9SPHN</name>